<comment type="caution">
    <text evidence="9">The sequence shown here is derived from an EMBL/GenBank/DDBJ whole genome shotgun (WGS) entry which is preliminary data.</text>
</comment>
<evidence type="ECO:0000256" key="1">
    <source>
        <dbReference type="ARBA" id="ARBA00004651"/>
    </source>
</evidence>
<dbReference type="GO" id="GO:0005886">
    <property type="term" value="C:plasma membrane"/>
    <property type="evidence" value="ECO:0007669"/>
    <property type="project" value="UniProtKB-SubCell"/>
</dbReference>
<evidence type="ECO:0000256" key="8">
    <source>
        <dbReference type="SAM" id="Phobius"/>
    </source>
</evidence>
<evidence type="ECO:0000256" key="2">
    <source>
        <dbReference type="ARBA" id="ARBA00022475"/>
    </source>
</evidence>
<evidence type="ECO:0000313" key="10">
    <source>
        <dbReference type="Proteomes" id="UP001233999"/>
    </source>
</evidence>
<evidence type="ECO:0000256" key="6">
    <source>
        <dbReference type="ARBA" id="ARBA00023170"/>
    </source>
</evidence>
<feature type="transmembrane region" description="Helical" evidence="8">
    <location>
        <begin position="21"/>
        <end position="41"/>
    </location>
</feature>
<comment type="subcellular location">
    <subcellularLocation>
        <location evidence="1">Cell membrane</location>
        <topology evidence="1">Multi-pass membrane protein</topology>
    </subcellularLocation>
</comment>
<reference evidence="9" key="2">
    <citation type="submission" date="2023-05" db="EMBL/GenBank/DDBJ databases">
        <authorList>
            <person name="Fouks B."/>
        </authorList>
    </citation>
    <scope>NUCLEOTIDE SEQUENCE</scope>
    <source>
        <strain evidence="9">Stay&amp;Tobe</strain>
        <tissue evidence="9">Testes</tissue>
    </source>
</reference>
<accession>A0AAD8EHU0</accession>
<keyword evidence="7" id="KW-0325">Glycoprotein</keyword>
<dbReference type="Proteomes" id="UP001233999">
    <property type="component" value="Unassembled WGS sequence"/>
</dbReference>
<keyword evidence="10" id="KW-1185">Reference proteome</keyword>
<reference evidence="9" key="1">
    <citation type="journal article" date="2023" name="IScience">
        <title>Live-bearing cockroach genome reveals convergent evolutionary mechanisms linked to viviparity in insects and beyond.</title>
        <authorList>
            <person name="Fouks B."/>
            <person name="Harrison M.C."/>
            <person name="Mikhailova A.A."/>
            <person name="Marchal E."/>
            <person name="English S."/>
            <person name="Carruthers M."/>
            <person name="Jennings E.C."/>
            <person name="Chiamaka E.L."/>
            <person name="Frigard R.A."/>
            <person name="Pippel M."/>
            <person name="Attardo G.M."/>
            <person name="Benoit J.B."/>
            <person name="Bornberg-Bauer E."/>
            <person name="Tobe S.S."/>
        </authorList>
    </citation>
    <scope>NUCLEOTIDE SEQUENCE</scope>
    <source>
        <strain evidence="9">Stay&amp;Tobe</strain>
    </source>
</reference>
<evidence type="ECO:0000256" key="7">
    <source>
        <dbReference type="ARBA" id="ARBA00023180"/>
    </source>
</evidence>
<dbReference type="AlphaFoldDB" id="A0AAD8EHU0"/>
<gene>
    <name evidence="9" type="ORF">L9F63_016197</name>
</gene>
<name>A0AAD8EHU0_DIPPU</name>
<evidence type="ECO:0000313" key="9">
    <source>
        <dbReference type="EMBL" id="KAJ9590681.1"/>
    </source>
</evidence>
<keyword evidence="5 8" id="KW-0472">Membrane</keyword>
<evidence type="ECO:0000256" key="5">
    <source>
        <dbReference type="ARBA" id="ARBA00023136"/>
    </source>
</evidence>
<evidence type="ECO:0000256" key="3">
    <source>
        <dbReference type="ARBA" id="ARBA00022692"/>
    </source>
</evidence>
<proteinExistence type="predicted"/>
<keyword evidence="3 8" id="KW-0812">Transmembrane</keyword>
<sequence length="246" mass="28924">MLYLWAIILGFSPPQDIPDKIIIRFIFLLWTFYCMAINFVYQSFLITYLVDPGLSKQISTVDEILKSKLYYAISGTIEELLPELRTDKFSKREYCYDPEPCRDRLAHSSDYALLYSQISTDYAAAVKYVDSLGKPLFCKITENFVQQYITLVVLRGNPLLEQINHVILKVLESGLMEEWWKTLTYVATLSAAKDVGHIDNYYKLNFQHFQAVFYLLLSGYLISVIFFIKEFLNYFRFHRFKKHGNK</sequence>
<dbReference type="PANTHER" id="PTHR42643">
    <property type="entry name" value="IONOTROPIC RECEPTOR 20A-RELATED"/>
    <property type="match status" value="1"/>
</dbReference>
<dbReference type="EMBL" id="JASPKZ010004196">
    <property type="protein sequence ID" value="KAJ9590681.1"/>
    <property type="molecule type" value="Genomic_DNA"/>
</dbReference>
<evidence type="ECO:0008006" key="11">
    <source>
        <dbReference type="Google" id="ProtNLM"/>
    </source>
</evidence>
<keyword evidence="4 8" id="KW-1133">Transmembrane helix</keyword>
<dbReference type="InterPro" id="IPR052192">
    <property type="entry name" value="Insect_Ionotropic_Sensory_Rcpt"/>
</dbReference>
<keyword evidence="2" id="KW-1003">Cell membrane</keyword>
<protein>
    <recommendedName>
        <fullName evidence="11">Ionotropic glutamate receptor C-terminal domain-containing protein</fullName>
    </recommendedName>
</protein>
<dbReference type="PANTHER" id="PTHR42643:SF30">
    <property type="entry name" value="IONOTROPIC RECEPTOR 40A-RELATED"/>
    <property type="match status" value="1"/>
</dbReference>
<evidence type="ECO:0000256" key="4">
    <source>
        <dbReference type="ARBA" id="ARBA00022989"/>
    </source>
</evidence>
<dbReference type="SUPFAM" id="SSF53850">
    <property type="entry name" value="Periplasmic binding protein-like II"/>
    <property type="match status" value="1"/>
</dbReference>
<keyword evidence="6" id="KW-0675">Receptor</keyword>
<feature type="transmembrane region" description="Helical" evidence="8">
    <location>
        <begin position="211"/>
        <end position="232"/>
    </location>
</feature>
<organism evidence="9 10">
    <name type="scientific">Diploptera punctata</name>
    <name type="common">Pacific beetle cockroach</name>
    <dbReference type="NCBI Taxonomy" id="6984"/>
    <lineage>
        <taxon>Eukaryota</taxon>
        <taxon>Metazoa</taxon>
        <taxon>Ecdysozoa</taxon>
        <taxon>Arthropoda</taxon>
        <taxon>Hexapoda</taxon>
        <taxon>Insecta</taxon>
        <taxon>Pterygota</taxon>
        <taxon>Neoptera</taxon>
        <taxon>Polyneoptera</taxon>
        <taxon>Dictyoptera</taxon>
        <taxon>Blattodea</taxon>
        <taxon>Blaberoidea</taxon>
        <taxon>Blaberidae</taxon>
        <taxon>Diplopterinae</taxon>
        <taxon>Diploptera</taxon>
    </lineage>
</organism>